<keyword evidence="3" id="KW-1185">Reference proteome</keyword>
<name>A0AAW1AM40_9HYME</name>
<reference evidence="2 3" key="1">
    <citation type="submission" date="2024-05" db="EMBL/GenBank/DDBJ databases">
        <title>The nuclear and mitochondrial genome assemblies of Tetragonisca angustula (Apidae: Meliponini), a tiny yet remarkable pollinator in the Neotropics.</title>
        <authorList>
            <person name="Ferrari R."/>
            <person name="Ricardo P.C."/>
            <person name="Dias F.C."/>
            <person name="Araujo N.S."/>
            <person name="Soares D.O."/>
            <person name="Zhou Q.-S."/>
            <person name="Zhu C.-D."/>
            <person name="Coutinho L."/>
            <person name="Airas M.C."/>
            <person name="Batista T.M."/>
        </authorList>
    </citation>
    <scope>NUCLEOTIDE SEQUENCE [LARGE SCALE GENOMIC DNA]</scope>
    <source>
        <strain evidence="2">ASF017062</strain>
        <tissue evidence="2">Abdomen</tissue>
    </source>
</reference>
<proteinExistence type="predicted"/>
<feature type="region of interest" description="Disordered" evidence="1">
    <location>
        <begin position="97"/>
        <end position="130"/>
    </location>
</feature>
<dbReference type="Proteomes" id="UP001432146">
    <property type="component" value="Unassembled WGS sequence"/>
</dbReference>
<sequence>MRRITFIFILVHESRTSEIETRATKVEARDESVVETKLVDNSLEPMNPIEYKNDASTTCCKKKTNEEKRANDELSVYFHRRESVTFRRLYRTEYHSHRSAPRELVRKERNKNIAPPSRRSTSSKGQTCPVQARLHFDRAQRIRRLSEKQTDAARSKAANCQPPRSITKRSIETWSRYHVSLPLEHHFNALAS</sequence>
<accession>A0AAW1AM40</accession>
<feature type="compositionally biased region" description="Polar residues" evidence="1">
    <location>
        <begin position="118"/>
        <end position="129"/>
    </location>
</feature>
<evidence type="ECO:0000313" key="2">
    <source>
        <dbReference type="EMBL" id="KAK9310421.1"/>
    </source>
</evidence>
<evidence type="ECO:0000313" key="3">
    <source>
        <dbReference type="Proteomes" id="UP001432146"/>
    </source>
</evidence>
<feature type="compositionally biased region" description="Basic and acidic residues" evidence="1">
    <location>
        <begin position="97"/>
        <end position="111"/>
    </location>
</feature>
<protein>
    <submittedName>
        <fullName evidence="2">Uncharacterized protein</fullName>
    </submittedName>
</protein>
<dbReference type="AlphaFoldDB" id="A0AAW1AM40"/>
<gene>
    <name evidence="2" type="ORF">QLX08_000386</name>
</gene>
<comment type="caution">
    <text evidence="2">The sequence shown here is derived from an EMBL/GenBank/DDBJ whole genome shotgun (WGS) entry which is preliminary data.</text>
</comment>
<organism evidence="2 3">
    <name type="scientific">Tetragonisca angustula</name>
    <dbReference type="NCBI Taxonomy" id="166442"/>
    <lineage>
        <taxon>Eukaryota</taxon>
        <taxon>Metazoa</taxon>
        <taxon>Ecdysozoa</taxon>
        <taxon>Arthropoda</taxon>
        <taxon>Hexapoda</taxon>
        <taxon>Insecta</taxon>
        <taxon>Pterygota</taxon>
        <taxon>Neoptera</taxon>
        <taxon>Endopterygota</taxon>
        <taxon>Hymenoptera</taxon>
        <taxon>Apocrita</taxon>
        <taxon>Aculeata</taxon>
        <taxon>Apoidea</taxon>
        <taxon>Anthophila</taxon>
        <taxon>Apidae</taxon>
        <taxon>Tetragonisca</taxon>
    </lineage>
</organism>
<evidence type="ECO:0000256" key="1">
    <source>
        <dbReference type="SAM" id="MobiDB-lite"/>
    </source>
</evidence>
<dbReference type="EMBL" id="JAWNGG020000004">
    <property type="protein sequence ID" value="KAK9310421.1"/>
    <property type="molecule type" value="Genomic_DNA"/>
</dbReference>